<dbReference type="Pfam" id="PF01384">
    <property type="entry name" value="PHO4"/>
    <property type="match status" value="1"/>
</dbReference>
<dbReference type="PANTHER" id="PTHR11101">
    <property type="entry name" value="PHOSPHATE TRANSPORTER"/>
    <property type="match status" value="1"/>
</dbReference>
<dbReference type="EMBL" id="CP001736">
    <property type="protein sequence ID" value="ADB32901.1"/>
    <property type="molecule type" value="Genomic_DNA"/>
</dbReference>
<feature type="transmembrane region" description="Helical" evidence="6">
    <location>
        <begin position="29"/>
        <end position="53"/>
    </location>
</feature>
<reference evidence="8" key="1">
    <citation type="submission" date="2009-09" db="EMBL/GenBank/DDBJ databases">
        <title>The complete genome of Kribbella flavida DSM 17836.</title>
        <authorList>
            <consortium name="US DOE Joint Genome Institute (JGI-PGF)"/>
            <person name="Lucas S."/>
            <person name="Copeland A."/>
            <person name="Lapidus A."/>
            <person name="Glavina del Rio T."/>
            <person name="Dalin E."/>
            <person name="Tice H."/>
            <person name="Bruce D."/>
            <person name="Goodwin L."/>
            <person name="Pitluck S."/>
            <person name="Kyrpides N."/>
            <person name="Mavromatis K."/>
            <person name="Ivanova N."/>
            <person name="Saunders E."/>
            <person name="Brettin T."/>
            <person name="Detter J.C."/>
            <person name="Han C."/>
            <person name="Larimer F."/>
            <person name="Land M."/>
            <person name="Hauser L."/>
            <person name="Markowitz V."/>
            <person name="Cheng J.-F."/>
            <person name="Hugenholtz P."/>
            <person name="Woyke T."/>
            <person name="Wu D."/>
            <person name="Pukall R."/>
            <person name="Klenk H.-P."/>
            <person name="Eisen J.A."/>
        </authorList>
    </citation>
    <scope>NUCLEOTIDE SEQUENCE [LARGE SCALE GENOMIC DNA]</scope>
    <source>
        <strain evidence="8">DSM 17836 / JCM 10339 / NBRC 14399</strain>
    </source>
</reference>
<gene>
    <name evidence="7" type="ordered locus">Kfla_3848</name>
</gene>
<name>D2PPX7_KRIFD</name>
<evidence type="ECO:0000313" key="7">
    <source>
        <dbReference type="EMBL" id="ADB32901.1"/>
    </source>
</evidence>
<protein>
    <submittedName>
        <fullName evidence="7">Phosphate transporter</fullName>
    </submittedName>
</protein>
<dbReference type="GO" id="GO:0005315">
    <property type="term" value="F:phosphate transmembrane transporter activity"/>
    <property type="evidence" value="ECO:0007669"/>
    <property type="project" value="InterPro"/>
</dbReference>
<evidence type="ECO:0000256" key="6">
    <source>
        <dbReference type="SAM" id="Phobius"/>
    </source>
</evidence>
<evidence type="ECO:0000256" key="2">
    <source>
        <dbReference type="ARBA" id="ARBA00022448"/>
    </source>
</evidence>
<accession>D2PPX7</accession>
<keyword evidence="5 6" id="KW-0472">Membrane</keyword>
<keyword evidence="8" id="KW-1185">Reference proteome</keyword>
<comment type="subcellular location">
    <subcellularLocation>
        <location evidence="1">Membrane</location>
        <topology evidence="1">Multi-pass membrane protein</topology>
    </subcellularLocation>
</comment>
<evidence type="ECO:0000256" key="3">
    <source>
        <dbReference type="ARBA" id="ARBA00022692"/>
    </source>
</evidence>
<feature type="transmembrane region" description="Helical" evidence="6">
    <location>
        <begin position="92"/>
        <end position="110"/>
    </location>
</feature>
<keyword evidence="3 6" id="KW-0812">Transmembrane</keyword>
<feature type="transmembrane region" description="Helical" evidence="6">
    <location>
        <begin position="197"/>
        <end position="215"/>
    </location>
</feature>
<evidence type="ECO:0000256" key="1">
    <source>
        <dbReference type="ARBA" id="ARBA00004141"/>
    </source>
</evidence>
<dbReference type="GO" id="GO:0016020">
    <property type="term" value="C:membrane"/>
    <property type="evidence" value="ECO:0007669"/>
    <property type="project" value="UniProtKB-SubCell"/>
</dbReference>
<sequence>MGFVFICGANDGGALLALGIRHRGASATLVLGLLAAAVATGPALFGLGVAATFTGKLVDAGTPPGRLVFLGGTTVAMAVVLTLTWRGIPTSITLALLGAISGAALGFGAAPDWGRLGFVLGLGAAAPLVGLVLANGLGRLVRWLPIGRTGRWTGTLQLAAFAGQSLAYAANDGQKMYAVVVVAAGAAGHGLELGGQVWPALTIAGVFAVGAAVSLRRVGRGASTTLLRMRPGHVISAEVASSVAVFGSAVLGAPVSMTQATTGGLVGAALNDGPRSVRWQYSVPLLVAWVVTLPAALAGGVLIGLILNGVAG</sequence>
<dbReference type="KEGG" id="kfl:Kfla_3848"/>
<proteinExistence type="predicted"/>
<evidence type="ECO:0000256" key="5">
    <source>
        <dbReference type="ARBA" id="ARBA00023136"/>
    </source>
</evidence>
<dbReference type="GO" id="GO:0035435">
    <property type="term" value="P:phosphate ion transmembrane transport"/>
    <property type="evidence" value="ECO:0007669"/>
    <property type="project" value="TreeGrafter"/>
</dbReference>
<dbReference type="RefSeq" id="WP_012921457.1">
    <property type="nucleotide sequence ID" value="NC_013729.1"/>
</dbReference>
<keyword evidence="2" id="KW-0813">Transport</keyword>
<evidence type="ECO:0000313" key="8">
    <source>
        <dbReference type="Proteomes" id="UP000007967"/>
    </source>
</evidence>
<dbReference type="eggNOG" id="COG0306">
    <property type="taxonomic scope" value="Bacteria"/>
</dbReference>
<feature type="transmembrane region" description="Helical" evidence="6">
    <location>
        <begin position="286"/>
        <end position="307"/>
    </location>
</feature>
<feature type="transmembrane region" description="Helical" evidence="6">
    <location>
        <begin position="175"/>
        <end position="191"/>
    </location>
</feature>
<evidence type="ECO:0000256" key="4">
    <source>
        <dbReference type="ARBA" id="ARBA00022989"/>
    </source>
</evidence>
<feature type="transmembrane region" description="Helical" evidence="6">
    <location>
        <begin position="65"/>
        <end position="85"/>
    </location>
</feature>
<organism evidence="7 8">
    <name type="scientific">Kribbella flavida (strain DSM 17836 / JCM 10339 / NBRC 14399)</name>
    <dbReference type="NCBI Taxonomy" id="479435"/>
    <lineage>
        <taxon>Bacteria</taxon>
        <taxon>Bacillati</taxon>
        <taxon>Actinomycetota</taxon>
        <taxon>Actinomycetes</taxon>
        <taxon>Propionibacteriales</taxon>
        <taxon>Kribbellaceae</taxon>
        <taxon>Kribbella</taxon>
    </lineage>
</organism>
<dbReference type="PANTHER" id="PTHR11101:SF80">
    <property type="entry name" value="PHOSPHATE TRANSPORTER"/>
    <property type="match status" value="1"/>
</dbReference>
<dbReference type="AlphaFoldDB" id="D2PPX7"/>
<dbReference type="Proteomes" id="UP000007967">
    <property type="component" value="Chromosome"/>
</dbReference>
<dbReference type="HOGENOM" id="CLU_015355_2_0_11"/>
<dbReference type="InterPro" id="IPR001204">
    <property type="entry name" value="Phos_transporter"/>
</dbReference>
<dbReference type="STRING" id="479435.Kfla_3848"/>
<feature type="transmembrane region" description="Helical" evidence="6">
    <location>
        <begin position="116"/>
        <end position="138"/>
    </location>
</feature>
<reference evidence="7 8" key="2">
    <citation type="journal article" date="2010" name="Stand. Genomic Sci.">
        <title>Complete genome sequence of Kribbella flavida type strain (IFO 14399).</title>
        <authorList>
            <person name="Pukall R."/>
            <person name="Lapidus A."/>
            <person name="Glavina Del Rio T."/>
            <person name="Copeland A."/>
            <person name="Tice H."/>
            <person name="Cheng J.-F."/>
            <person name="Lucas S."/>
            <person name="Chen F."/>
            <person name="Nolan M."/>
            <person name="LaButti K."/>
            <person name="Pati A."/>
            <person name="Ivanova N."/>
            <person name="Mavrommatis K."/>
            <person name="Mikhailova N."/>
            <person name="Pitluck S."/>
            <person name="Bruce D."/>
            <person name="Goodwin L."/>
            <person name="Land M."/>
            <person name="Hauser L."/>
            <person name="Chang Y.-J."/>
            <person name="Jeffries C.D."/>
            <person name="Chen A."/>
            <person name="Palaniappan K."/>
            <person name="Chain P."/>
            <person name="Rohde M."/>
            <person name="Goeker M."/>
            <person name="Bristow J."/>
            <person name="Eisen J.A."/>
            <person name="Markowitz V."/>
            <person name="Hugenholtz P."/>
            <person name="Kyrpides N.C."/>
            <person name="Klenk H.-P."/>
            <person name="Brettin T."/>
        </authorList>
    </citation>
    <scope>NUCLEOTIDE SEQUENCE [LARGE SCALE GENOMIC DNA]</scope>
    <source>
        <strain evidence="8">DSM 17836 / JCM 10339 / NBRC 14399</strain>
    </source>
</reference>
<keyword evidence="4 6" id="KW-1133">Transmembrane helix</keyword>